<dbReference type="InterPro" id="IPR050793">
    <property type="entry name" value="CMP-NeuNAc_synthase"/>
</dbReference>
<dbReference type="SFLD" id="SFLDS00003">
    <property type="entry name" value="Haloacid_Dehalogenase"/>
    <property type="match status" value="1"/>
</dbReference>
<evidence type="ECO:0000256" key="6">
    <source>
        <dbReference type="ARBA" id="ARBA00020092"/>
    </source>
</evidence>
<gene>
    <name evidence="12" type="ordered locus">BMS_2532</name>
</gene>
<evidence type="ECO:0000313" key="12">
    <source>
        <dbReference type="EMBL" id="CBW27322.1"/>
    </source>
</evidence>
<dbReference type="PATRIC" id="fig|862908.3.peg.2417"/>
<dbReference type="AlphaFoldDB" id="E1X5K1"/>
<dbReference type="SUPFAM" id="SSF56784">
    <property type="entry name" value="HAD-like"/>
    <property type="match status" value="1"/>
</dbReference>
<keyword evidence="13" id="KW-1185">Reference proteome</keyword>
<evidence type="ECO:0000256" key="4">
    <source>
        <dbReference type="ARBA" id="ARBA00011881"/>
    </source>
</evidence>
<protein>
    <recommendedName>
        <fullName evidence="6">3-deoxy-D-manno-octulosonate 8-phosphate phosphatase KdsC</fullName>
        <ecNumber evidence="5">3.1.3.45</ecNumber>
    </recommendedName>
    <alternativeName>
        <fullName evidence="11">KDO 8-P phosphatase</fullName>
    </alternativeName>
</protein>
<evidence type="ECO:0000256" key="5">
    <source>
        <dbReference type="ARBA" id="ARBA00013066"/>
    </source>
</evidence>
<dbReference type="SFLD" id="SFLDG01136">
    <property type="entry name" value="C1.6:_Phosphoserine_Phosphatas"/>
    <property type="match status" value="1"/>
</dbReference>
<dbReference type="GO" id="GO:0046872">
    <property type="term" value="F:metal ion binding"/>
    <property type="evidence" value="ECO:0007669"/>
    <property type="project" value="UniProtKB-KW"/>
</dbReference>
<dbReference type="GO" id="GO:0009103">
    <property type="term" value="P:lipopolysaccharide biosynthetic process"/>
    <property type="evidence" value="ECO:0007669"/>
    <property type="project" value="UniProtKB-KW"/>
</dbReference>
<dbReference type="EMBL" id="FQ312005">
    <property type="protein sequence ID" value="CBW27322.1"/>
    <property type="molecule type" value="Genomic_DNA"/>
</dbReference>
<proteinExistence type="inferred from homology"/>
<dbReference type="SFLD" id="SFLDG01138">
    <property type="entry name" value="C1.6.2:_Deoxy-d-mannose-octulo"/>
    <property type="match status" value="1"/>
</dbReference>
<keyword evidence="10" id="KW-0448">Lipopolysaccharide biosynthesis</keyword>
<keyword evidence="7" id="KW-0479">Metal-binding</keyword>
<comment type="similarity">
    <text evidence="3">Belongs to the KdsC family.</text>
</comment>
<dbReference type="Pfam" id="PF08282">
    <property type="entry name" value="Hydrolase_3"/>
    <property type="match status" value="1"/>
</dbReference>
<evidence type="ECO:0000256" key="10">
    <source>
        <dbReference type="ARBA" id="ARBA00022985"/>
    </source>
</evidence>
<sequence>MMEINLKEVAKKFEEKLLKIKVVAFDVDGILTDGKVWYSGDEMAWNRFTDTRDGYGLKMLKSFGFKVGVITGGDSLSVLKRFKENLKLDFVYYGNEDKRESFKELLAQGYEREEILYMGDEFFDIPLMMASGFSATVPGASLEVREKADYITSMSGIGSAREVIDILRYAHGKTPEIHDLDGNLVKF</sequence>
<dbReference type="KEGG" id="bmx:BMS_2532"/>
<evidence type="ECO:0000256" key="7">
    <source>
        <dbReference type="ARBA" id="ARBA00022723"/>
    </source>
</evidence>
<dbReference type="eggNOG" id="COG1778">
    <property type="taxonomic scope" value="Bacteria"/>
</dbReference>
<evidence type="ECO:0000313" key="13">
    <source>
        <dbReference type="Proteomes" id="UP000008963"/>
    </source>
</evidence>
<dbReference type="PANTHER" id="PTHR21485:SF6">
    <property type="entry name" value="N-ACYLNEURAMINATE CYTIDYLYLTRANSFERASE-RELATED"/>
    <property type="match status" value="1"/>
</dbReference>
<evidence type="ECO:0000256" key="3">
    <source>
        <dbReference type="ARBA" id="ARBA00005893"/>
    </source>
</evidence>
<dbReference type="Proteomes" id="UP000008963">
    <property type="component" value="Chromosome"/>
</dbReference>
<dbReference type="EC" id="3.1.3.45" evidence="5"/>
<evidence type="ECO:0000256" key="9">
    <source>
        <dbReference type="ARBA" id="ARBA00022842"/>
    </source>
</evidence>
<dbReference type="InterPro" id="IPR036412">
    <property type="entry name" value="HAD-like_sf"/>
</dbReference>
<dbReference type="PANTHER" id="PTHR21485">
    <property type="entry name" value="HAD SUPERFAMILY MEMBERS CMAS AND KDSC"/>
    <property type="match status" value="1"/>
</dbReference>
<dbReference type="STRING" id="862908.BMS_2532"/>
<comment type="catalytic activity">
    <reaction evidence="1">
        <text>3-deoxy-alpha-D-manno-2-octulosonate-8-phosphate + H2O = 3-deoxy-alpha-D-manno-oct-2-ulosonate + phosphate</text>
        <dbReference type="Rhea" id="RHEA:11500"/>
        <dbReference type="ChEBI" id="CHEBI:15377"/>
        <dbReference type="ChEBI" id="CHEBI:43474"/>
        <dbReference type="ChEBI" id="CHEBI:85985"/>
        <dbReference type="ChEBI" id="CHEBI:85986"/>
        <dbReference type="EC" id="3.1.3.45"/>
    </reaction>
</comment>
<evidence type="ECO:0000256" key="11">
    <source>
        <dbReference type="ARBA" id="ARBA00031051"/>
    </source>
</evidence>
<reference evidence="13" key="1">
    <citation type="journal article" date="2013" name="ISME J.">
        <title>A small predatory core genome in the divergent marine Bacteriovorax marinus SJ and the terrestrial Bdellovibrio bacteriovorus.</title>
        <authorList>
            <person name="Crossman L.C."/>
            <person name="Chen H."/>
            <person name="Cerdeno-Tarraga A.M."/>
            <person name="Brooks K."/>
            <person name="Quail M.A."/>
            <person name="Pineiro S.A."/>
            <person name="Hobley L."/>
            <person name="Sockett R.E."/>
            <person name="Bentley S.D."/>
            <person name="Parkhill J."/>
            <person name="Williams H.N."/>
            <person name="Stine O.C."/>
        </authorList>
    </citation>
    <scope>NUCLEOTIDE SEQUENCE [LARGE SCALE GENOMIC DNA]</scope>
    <source>
        <strain evidence="13">ATCC BAA-682 / DSM 15412 / SJ</strain>
    </source>
</reference>
<evidence type="ECO:0000256" key="8">
    <source>
        <dbReference type="ARBA" id="ARBA00022801"/>
    </source>
</evidence>
<dbReference type="GO" id="GO:0019143">
    <property type="term" value="F:3-deoxy-manno-octulosonate-8-phosphatase activity"/>
    <property type="evidence" value="ECO:0007669"/>
    <property type="project" value="UniProtKB-EC"/>
</dbReference>
<keyword evidence="9" id="KW-0460">Magnesium</keyword>
<evidence type="ECO:0000256" key="2">
    <source>
        <dbReference type="ARBA" id="ARBA00001946"/>
    </source>
</evidence>
<name>E1X5K1_HALMS</name>
<dbReference type="HOGENOM" id="CLU_106694_0_1_7"/>
<dbReference type="InterPro" id="IPR023214">
    <property type="entry name" value="HAD_sf"/>
</dbReference>
<comment type="subunit">
    <text evidence="4">Homotetramer.</text>
</comment>
<evidence type="ECO:0000256" key="1">
    <source>
        <dbReference type="ARBA" id="ARBA00000898"/>
    </source>
</evidence>
<dbReference type="Gene3D" id="3.40.50.1000">
    <property type="entry name" value="HAD superfamily/HAD-like"/>
    <property type="match status" value="1"/>
</dbReference>
<dbReference type="GO" id="GO:0008781">
    <property type="term" value="F:N-acylneuraminate cytidylyltransferase activity"/>
    <property type="evidence" value="ECO:0007669"/>
    <property type="project" value="TreeGrafter"/>
</dbReference>
<organism evidence="12 13">
    <name type="scientific">Halobacteriovorax marinus (strain ATCC BAA-682 / DSM 15412 / SJ)</name>
    <name type="common">Bacteriovorax marinus</name>
    <dbReference type="NCBI Taxonomy" id="862908"/>
    <lineage>
        <taxon>Bacteria</taxon>
        <taxon>Pseudomonadati</taxon>
        <taxon>Bdellovibrionota</taxon>
        <taxon>Bacteriovoracia</taxon>
        <taxon>Bacteriovoracales</taxon>
        <taxon>Halobacteriovoraceae</taxon>
        <taxon>Halobacteriovorax</taxon>
    </lineage>
</organism>
<dbReference type="InterPro" id="IPR010023">
    <property type="entry name" value="KdsC_fam"/>
</dbReference>
<accession>E1X5K1</accession>
<keyword evidence="8" id="KW-0378">Hydrolase</keyword>
<comment type="cofactor">
    <cofactor evidence="2">
        <name>Mg(2+)</name>
        <dbReference type="ChEBI" id="CHEBI:18420"/>
    </cofactor>
</comment>